<feature type="coiled-coil region" evidence="2">
    <location>
        <begin position="177"/>
        <end position="211"/>
    </location>
</feature>
<protein>
    <submittedName>
        <fullName evidence="5">Voltage-dependent R-type calcium channel subunit alpha-1E</fullName>
    </submittedName>
</protein>
<dbReference type="InterPro" id="IPR002048">
    <property type="entry name" value="EF_hand_dom"/>
</dbReference>
<evidence type="ECO:0000313" key="6">
    <source>
        <dbReference type="Proteomes" id="UP001642464"/>
    </source>
</evidence>
<dbReference type="SMART" id="SM00054">
    <property type="entry name" value="EFh"/>
    <property type="match status" value="2"/>
</dbReference>
<gene>
    <name evidence="5" type="ORF">SCF082_LOCUS46752</name>
</gene>
<evidence type="ECO:0000313" key="5">
    <source>
        <dbReference type="EMBL" id="CAK9099851.1"/>
    </source>
</evidence>
<keyword evidence="3" id="KW-0812">Transmembrane</keyword>
<evidence type="ECO:0000256" key="2">
    <source>
        <dbReference type="SAM" id="Coils"/>
    </source>
</evidence>
<dbReference type="InterPro" id="IPR011992">
    <property type="entry name" value="EF-hand-dom_pair"/>
</dbReference>
<keyword evidence="1" id="KW-0106">Calcium</keyword>
<dbReference type="CDD" id="cd00051">
    <property type="entry name" value="EFh"/>
    <property type="match status" value="1"/>
</dbReference>
<keyword evidence="6" id="KW-1185">Reference proteome</keyword>
<sequence>MTGCRPGTSANPRRTCFTLFLCIAGGISWVEVVNVLEQVNPWLVPILSLYVAFAVFCVLNIVTGVFVERSTSMRLMDEENMMFDELESRKKWLKEIKVLFNEADTDQSGQINWSEFYAVMTDFQAQTCLKHLGFDTSRVTAQQLWNLIDYDNSEQIDINEFTDALMKLHGTAGAIDLARLRHEVTKLFKVLKHLNDNCQDQFREIKEKMNEPLKSARKTVSAVTGTQGADRLLI</sequence>
<feature type="domain" description="EF-hand" evidence="4">
    <location>
        <begin position="91"/>
        <end position="126"/>
    </location>
</feature>
<dbReference type="PROSITE" id="PS00018">
    <property type="entry name" value="EF_HAND_1"/>
    <property type="match status" value="1"/>
</dbReference>
<proteinExistence type="predicted"/>
<evidence type="ECO:0000259" key="4">
    <source>
        <dbReference type="PROSITE" id="PS50222"/>
    </source>
</evidence>
<comment type="caution">
    <text evidence="5">The sequence shown here is derived from an EMBL/GenBank/DDBJ whole genome shotgun (WGS) entry which is preliminary data.</text>
</comment>
<keyword evidence="2" id="KW-0175">Coiled coil</keyword>
<evidence type="ECO:0000256" key="3">
    <source>
        <dbReference type="SAM" id="Phobius"/>
    </source>
</evidence>
<name>A0ABP0RL01_9DINO</name>
<dbReference type="Proteomes" id="UP001642464">
    <property type="component" value="Unassembled WGS sequence"/>
</dbReference>
<reference evidence="5 6" key="1">
    <citation type="submission" date="2024-02" db="EMBL/GenBank/DDBJ databases">
        <authorList>
            <person name="Chen Y."/>
            <person name="Shah S."/>
            <person name="Dougan E. K."/>
            <person name="Thang M."/>
            <person name="Chan C."/>
        </authorList>
    </citation>
    <scope>NUCLEOTIDE SEQUENCE [LARGE SCALE GENOMIC DNA]</scope>
</reference>
<dbReference type="Gene3D" id="1.10.238.10">
    <property type="entry name" value="EF-hand"/>
    <property type="match status" value="2"/>
</dbReference>
<feature type="transmembrane region" description="Helical" evidence="3">
    <location>
        <begin position="42"/>
        <end position="67"/>
    </location>
</feature>
<dbReference type="SUPFAM" id="SSF47473">
    <property type="entry name" value="EF-hand"/>
    <property type="match status" value="1"/>
</dbReference>
<dbReference type="PROSITE" id="PS50222">
    <property type="entry name" value="EF_HAND_2"/>
    <property type="match status" value="2"/>
</dbReference>
<evidence type="ECO:0000256" key="1">
    <source>
        <dbReference type="ARBA" id="ARBA00022837"/>
    </source>
</evidence>
<dbReference type="InterPro" id="IPR018247">
    <property type="entry name" value="EF_Hand_1_Ca_BS"/>
</dbReference>
<dbReference type="EMBL" id="CAXAMM010041529">
    <property type="protein sequence ID" value="CAK9099851.1"/>
    <property type="molecule type" value="Genomic_DNA"/>
</dbReference>
<feature type="domain" description="EF-hand" evidence="4">
    <location>
        <begin position="136"/>
        <end position="171"/>
    </location>
</feature>
<accession>A0ABP0RL01</accession>
<organism evidence="5 6">
    <name type="scientific">Durusdinium trenchii</name>
    <dbReference type="NCBI Taxonomy" id="1381693"/>
    <lineage>
        <taxon>Eukaryota</taxon>
        <taxon>Sar</taxon>
        <taxon>Alveolata</taxon>
        <taxon>Dinophyceae</taxon>
        <taxon>Suessiales</taxon>
        <taxon>Symbiodiniaceae</taxon>
        <taxon>Durusdinium</taxon>
    </lineage>
</organism>
<keyword evidence="3" id="KW-1133">Transmembrane helix</keyword>
<keyword evidence="3" id="KW-0472">Membrane</keyword>
<feature type="transmembrane region" description="Helical" evidence="3">
    <location>
        <begin position="15"/>
        <end position="36"/>
    </location>
</feature>
<dbReference type="Pfam" id="PF13833">
    <property type="entry name" value="EF-hand_8"/>
    <property type="match status" value="1"/>
</dbReference>